<dbReference type="GO" id="GO:0005634">
    <property type="term" value="C:nucleus"/>
    <property type="evidence" value="ECO:0007669"/>
    <property type="project" value="TreeGrafter"/>
</dbReference>
<dbReference type="HOGENOM" id="CLU_744857_0_0_1"/>
<dbReference type="OrthoDB" id="421951at2759"/>
<dbReference type="EnsemblProtists" id="EKX48578">
    <property type="protein sequence ID" value="EKX48578"/>
    <property type="gene ID" value="GUITHDRAFT_136685"/>
</dbReference>
<feature type="domain" description="Arb2" evidence="1">
    <location>
        <begin position="149"/>
        <end position="212"/>
    </location>
</feature>
<organism evidence="2">
    <name type="scientific">Guillardia theta (strain CCMP2712)</name>
    <name type="common">Cryptophyte</name>
    <dbReference type="NCBI Taxonomy" id="905079"/>
    <lineage>
        <taxon>Eukaryota</taxon>
        <taxon>Cryptophyceae</taxon>
        <taxon>Pyrenomonadales</taxon>
        <taxon>Geminigeraceae</taxon>
        <taxon>Guillardia</taxon>
    </lineage>
</organism>
<dbReference type="InterPro" id="IPR053858">
    <property type="entry name" value="Arb2_dom"/>
</dbReference>
<dbReference type="PaxDb" id="55529-EKX48578"/>
<evidence type="ECO:0000313" key="2">
    <source>
        <dbReference type="EMBL" id="EKX48578.1"/>
    </source>
</evidence>
<dbReference type="InterPro" id="IPR048263">
    <property type="entry name" value="Arb2"/>
</dbReference>
<reference evidence="2 4" key="1">
    <citation type="journal article" date="2012" name="Nature">
        <title>Algal genomes reveal evolutionary mosaicism and the fate of nucleomorphs.</title>
        <authorList>
            <consortium name="DOE Joint Genome Institute"/>
            <person name="Curtis B.A."/>
            <person name="Tanifuji G."/>
            <person name="Burki F."/>
            <person name="Gruber A."/>
            <person name="Irimia M."/>
            <person name="Maruyama S."/>
            <person name="Arias M.C."/>
            <person name="Ball S.G."/>
            <person name="Gile G.H."/>
            <person name="Hirakawa Y."/>
            <person name="Hopkins J.F."/>
            <person name="Kuo A."/>
            <person name="Rensing S.A."/>
            <person name="Schmutz J."/>
            <person name="Symeonidi A."/>
            <person name="Elias M."/>
            <person name="Eveleigh R.J."/>
            <person name="Herman E.K."/>
            <person name="Klute M.J."/>
            <person name="Nakayama T."/>
            <person name="Obornik M."/>
            <person name="Reyes-Prieto A."/>
            <person name="Armbrust E.V."/>
            <person name="Aves S.J."/>
            <person name="Beiko R.G."/>
            <person name="Coutinho P."/>
            <person name="Dacks J.B."/>
            <person name="Durnford D.G."/>
            <person name="Fast N.M."/>
            <person name="Green B.R."/>
            <person name="Grisdale C.J."/>
            <person name="Hempel F."/>
            <person name="Henrissat B."/>
            <person name="Hoppner M.P."/>
            <person name="Ishida K."/>
            <person name="Kim E."/>
            <person name="Koreny L."/>
            <person name="Kroth P.G."/>
            <person name="Liu Y."/>
            <person name="Malik S.B."/>
            <person name="Maier U.G."/>
            <person name="McRose D."/>
            <person name="Mock T."/>
            <person name="Neilson J.A."/>
            <person name="Onodera N.T."/>
            <person name="Poole A.M."/>
            <person name="Pritham E.J."/>
            <person name="Richards T.A."/>
            <person name="Rocap G."/>
            <person name="Roy S.W."/>
            <person name="Sarai C."/>
            <person name="Schaack S."/>
            <person name="Shirato S."/>
            <person name="Slamovits C.H."/>
            <person name="Spencer D.F."/>
            <person name="Suzuki S."/>
            <person name="Worden A.Z."/>
            <person name="Zauner S."/>
            <person name="Barry K."/>
            <person name="Bell C."/>
            <person name="Bharti A.K."/>
            <person name="Crow J.A."/>
            <person name="Grimwood J."/>
            <person name="Kramer R."/>
            <person name="Lindquist E."/>
            <person name="Lucas S."/>
            <person name="Salamov A."/>
            <person name="McFadden G.I."/>
            <person name="Lane C.E."/>
            <person name="Keeling P.J."/>
            <person name="Gray M.W."/>
            <person name="Grigoriev I.V."/>
            <person name="Archibald J.M."/>
        </authorList>
    </citation>
    <scope>NUCLEOTIDE SEQUENCE</scope>
    <source>
        <strain evidence="2 4">CCMP2712</strain>
    </source>
</reference>
<protein>
    <recommendedName>
        <fullName evidence="1">Arb2 domain-containing protein</fullName>
    </recommendedName>
</protein>
<dbReference type="eggNOG" id="KOG3967">
    <property type="taxonomic scope" value="Eukaryota"/>
</dbReference>
<dbReference type="Proteomes" id="UP000011087">
    <property type="component" value="Unassembled WGS sequence"/>
</dbReference>
<dbReference type="PANTHER" id="PTHR21357">
    <property type="entry name" value="FAM172 FAMILY PROTEIN HOMOLOG CG10038"/>
    <property type="match status" value="1"/>
</dbReference>
<evidence type="ECO:0000259" key="1">
    <source>
        <dbReference type="Pfam" id="PF22749"/>
    </source>
</evidence>
<gene>
    <name evidence="2" type="ORF">GUITHDRAFT_136685</name>
</gene>
<dbReference type="GeneID" id="17305185"/>
<keyword evidence="4" id="KW-1185">Reference proteome</keyword>
<evidence type="ECO:0000313" key="3">
    <source>
        <dbReference type="EnsemblProtists" id="EKX48578"/>
    </source>
</evidence>
<dbReference type="EMBL" id="JH992985">
    <property type="protein sequence ID" value="EKX48578.1"/>
    <property type="molecule type" value="Genomic_DNA"/>
</dbReference>
<dbReference type="OMA" id="LAFVELX"/>
<dbReference type="Gene3D" id="3.40.50.1820">
    <property type="entry name" value="alpha/beta hydrolase"/>
    <property type="match status" value="1"/>
</dbReference>
<reference evidence="4" key="2">
    <citation type="submission" date="2012-11" db="EMBL/GenBank/DDBJ databases">
        <authorList>
            <person name="Kuo A."/>
            <person name="Curtis B.A."/>
            <person name="Tanifuji G."/>
            <person name="Burki F."/>
            <person name="Gruber A."/>
            <person name="Irimia M."/>
            <person name="Maruyama S."/>
            <person name="Arias M.C."/>
            <person name="Ball S.G."/>
            <person name="Gile G.H."/>
            <person name="Hirakawa Y."/>
            <person name="Hopkins J.F."/>
            <person name="Rensing S.A."/>
            <person name="Schmutz J."/>
            <person name="Symeonidi A."/>
            <person name="Elias M."/>
            <person name="Eveleigh R.J."/>
            <person name="Herman E.K."/>
            <person name="Klute M.J."/>
            <person name="Nakayama T."/>
            <person name="Obornik M."/>
            <person name="Reyes-Prieto A."/>
            <person name="Armbrust E.V."/>
            <person name="Aves S.J."/>
            <person name="Beiko R.G."/>
            <person name="Coutinho P."/>
            <person name="Dacks J.B."/>
            <person name="Durnford D.G."/>
            <person name="Fast N.M."/>
            <person name="Green B.R."/>
            <person name="Grisdale C."/>
            <person name="Hempe F."/>
            <person name="Henrissat B."/>
            <person name="Hoppner M.P."/>
            <person name="Ishida K.-I."/>
            <person name="Kim E."/>
            <person name="Koreny L."/>
            <person name="Kroth P.G."/>
            <person name="Liu Y."/>
            <person name="Malik S.-B."/>
            <person name="Maier U.G."/>
            <person name="McRose D."/>
            <person name="Mock T."/>
            <person name="Neilson J.A."/>
            <person name="Onodera N.T."/>
            <person name="Poole A.M."/>
            <person name="Pritham E.J."/>
            <person name="Richards T.A."/>
            <person name="Rocap G."/>
            <person name="Roy S.W."/>
            <person name="Sarai C."/>
            <person name="Schaack S."/>
            <person name="Shirato S."/>
            <person name="Slamovits C.H."/>
            <person name="Spencer D.F."/>
            <person name="Suzuki S."/>
            <person name="Worden A.Z."/>
            <person name="Zauner S."/>
            <person name="Barry K."/>
            <person name="Bell C."/>
            <person name="Bharti A.K."/>
            <person name="Crow J.A."/>
            <person name="Grimwood J."/>
            <person name="Kramer R."/>
            <person name="Lindquist E."/>
            <person name="Lucas S."/>
            <person name="Salamov A."/>
            <person name="McFadden G.I."/>
            <person name="Lane C.E."/>
            <person name="Keeling P.J."/>
            <person name="Gray M.W."/>
            <person name="Grigoriev I.V."/>
            <person name="Archibald J.M."/>
        </authorList>
    </citation>
    <scope>NUCLEOTIDE SEQUENCE</scope>
    <source>
        <strain evidence="4">CCMP2712</strain>
    </source>
</reference>
<dbReference type="InterPro" id="IPR029058">
    <property type="entry name" value="AB_hydrolase_fold"/>
</dbReference>
<reference evidence="3" key="3">
    <citation type="submission" date="2015-06" db="UniProtKB">
        <authorList>
            <consortium name="EnsemblProtists"/>
        </authorList>
    </citation>
    <scope>IDENTIFICATION</scope>
</reference>
<feature type="domain" description="Arb2" evidence="1">
    <location>
        <begin position="224"/>
        <end position="313"/>
    </location>
</feature>
<dbReference type="GO" id="GO:0035197">
    <property type="term" value="F:siRNA binding"/>
    <property type="evidence" value="ECO:0007669"/>
    <property type="project" value="TreeGrafter"/>
</dbReference>
<dbReference type="SUPFAM" id="SSF53474">
    <property type="entry name" value="alpha/beta-Hydrolases"/>
    <property type="match status" value="1"/>
</dbReference>
<dbReference type="AlphaFoldDB" id="L1JJ76"/>
<name>L1JJ76_GUITC</name>
<evidence type="ECO:0000313" key="4">
    <source>
        <dbReference type="Proteomes" id="UP000011087"/>
    </source>
</evidence>
<dbReference type="RefSeq" id="XP_005835558.1">
    <property type="nucleotide sequence ID" value="XM_005835501.1"/>
</dbReference>
<dbReference type="Pfam" id="PF22749">
    <property type="entry name" value="Arb2"/>
    <property type="match status" value="2"/>
</dbReference>
<dbReference type="KEGG" id="gtt:GUITHDRAFT_136685"/>
<accession>L1JJ76</accession>
<dbReference type="GO" id="GO:0031048">
    <property type="term" value="P:regulatory ncRNA-mediated heterochromatin formation"/>
    <property type="evidence" value="ECO:0007669"/>
    <property type="project" value="TreeGrafter"/>
</dbReference>
<sequence length="372" mass="41473">MQWAAAAAAASCLAAAEEWIHRRAIRRKMANLYALSQHPVGGSPTKTGEFVRLTLQDLGYEYRTYANSNPSPDSASDFPRVLFSTRLVAVDDGSPFTFQGEEHYEVLASFVREYVLNLLLRQGMKELKPERACLLLSDRQRSVGAMIPKVLVTDDLETAEVMVVIVHKSGSARTGQWSRRACINGSLEEGSVAPYMERIRERKWAAILLDPASCENDPMPDDVASSEHVLCAWDHVIQKEGAKQIFFIGHGLGGKSVLTLLQHRQESMIERCAGIALIDGAHTGTWYPFNVQEQLKAFLAGRCRNWVRSDKPLGAILSKDDDIFGRGVRPLTEDDPICLTSSGTSEQNRVAIMAMEGVFKFFDNLHDRRVYV</sequence>
<dbReference type="PANTHER" id="PTHR21357:SF4">
    <property type="entry name" value="FAM172 FAMILY PROTEIN HOMOLOG CG10038"/>
    <property type="match status" value="1"/>
</dbReference>
<proteinExistence type="predicted"/>